<dbReference type="InterPro" id="IPR003829">
    <property type="entry name" value="Pirin_N_dom"/>
</dbReference>
<gene>
    <name evidence="5" type="ORF">HJ526_06135</name>
</gene>
<comment type="caution">
    <text evidence="5">The sequence shown here is derived from an EMBL/GenBank/DDBJ whole genome shotgun (WGS) entry which is preliminary data.</text>
</comment>
<dbReference type="InterPro" id="IPR014710">
    <property type="entry name" value="RmlC-like_jellyroll"/>
</dbReference>
<name>A0ABX2PC95_9RHOB</name>
<dbReference type="PANTHER" id="PTHR13903:SF8">
    <property type="entry name" value="PIRIN"/>
    <property type="match status" value="1"/>
</dbReference>
<dbReference type="CDD" id="cd02909">
    <property type="entry name" value="cupin_pirin_N"/>
    <property type="match status" value="1"/>
</dbReference>
<proteinExistence type="inferred from homology"/>
<dbReference type="PIRSF" id="PIRSF006232">
    <property type="entry name" value="Pirin"/>
    <property type="match status" value="1"/>
</dbReference>
<accession>A0ABX2PC95</accession>
<dbReference type="InterPro" id="IPR008778">
    <property type="entry name" value="Pirin_C_dom"/>
</dbReference>
<dbReference type="RefSeq" id="WP_176853393.1">
    <property type="nucleotide sequence ID" value="NZ_JABCJD010000002.1"/>
</dbReference>
<sequence>MCGNPLSSGDAIEALIVPRASDVGGFEVQRALPSKQRQMVGPFIFFDEMGPMEMLNGRSLDVLPHPHIGLATVTYLMSGRLHHRDSLGTQQWITPSDVNLMVAGRGITHSERTDGVSLQGADALHGVQSWVALPEHLEGVQPTFHHAAAAASPVLADGGAHVRVILGGIFGARADVPTTSEMFYAEAILDSGAKLPLPDNQEDRAVYVLAGSVTVGNDVFQAGRMLVFRPKDALSLQAGPAGARLLLLGGATMNGPRYIWWNFVSSSRERIREAKETWRATDWENGIFSLPPLDNKAFVPLPVRRG</sequence>
<evidence type="ECO:0000259" key="3">
    <source>
        <dbReference type="Pfam" id="PF02678"/>
    </source>
</evidence>
<comment type="similarity">
    <text evidence="1 2">Belongs to the pirin family.</text>
</comment>
<dbReference type="CDD" id="cd02247">
    <property type="entry name" value="cupin_pirin_C"/>
    <property type="match status" value="1"/>
</dbReference>
<feature type="domain" description="Pirin C-terminal" evidence="4">
    <location>
        <begin position="184"/>
        <end position="281"/>
    </location>
</feature>
<reference evidence="5 6" key="1">
    <citation type="submission" date="2020-04" db="EMBL/GenBank/DDBJ databases">
        <title>Donghicola sp., a member of the Rhodobacteraceae family isolated from mangrove forest in Thailand.</title>
        <authorList>
            <person name="Charoenyingcharoen P."/>
            <person name="Yukphan P."/>
        </authorList>
    </citation>
    <scope>NUCLEOTIDE SEQUENCE [LARGE SCALE GENOMIC DNA]</scope>
    <source>
        <strain evidence="5 6">C2-DW-16</strain>
    </source>
</reference>
<dbReference type="Gene3D" id="2.60.120.10">
    <property type="entry name" value="Jelly Rolls"/>
    <property type="match status" value="2"/>
</dbReference>
<evidence type="ECO:0000256" key="2">
    <source>
        <dbReference type="RuleBase" id="RU003457"/>
    </source>
</evidence>
<dbReference type="EMBL" id="JABCJD010000002">
    <property type="protein sequence ID" value="NVO26988.1"/>
    <property type="molecule type" value="Genomic_DNA"/>
</dbReference>
<dbReference type="InterPro" id="IPR012093">
    <property type="entry name" value="Pirin"/>
</dbReference>
<dbReference type="SUPFAM" id="SSF51182">
    <property type="entry name" value="RmlC-like cupins"/>
    <property type="match status" value="1"/>
</dbReference>
<evidence type="ECO:0000313" key="5">
    <source>
        <dbReference type="EMBL" id="NVO26988.1"/>
    </source>
</evidence>
<keyword evidence="6" id="KW-1185">Reference proteome</keyword>
<dbReference type="Pfam" id="PF02678">
    <property type="entry name" value="Pirin"/>
    <property type="match status" value="1"/>
</dbReference>
<feature type="domain" description="Pirin N-terminal" evidence="3">
    <location>
        <begin position="26"/>
        <end position="131"/>
    </location>
</feature>
<dbReference type="Pfam" id="PF05726">
    <property type="entry name" value="Pirin_C"/>
    <property type="match status" value="1"/>
</dbReference>
<organism evidence="5 6">
    <name type="scientific">Donghicola mangrovi</name>
    <dbReference type="NCBI Taxonomy" id="2729614"/>
    <lineage>
        <taxon>Bacteria</taxon>
        <taxon>Pseudomonadati</taxon>
        <taxon>Pseudomonadota</taxon>
        <taxon>Alphaproteobacteria</taxon>
        <taxon>Rhodobacterales</taxon>
        <taxon>Roseobacteraceae</taxon>
        <taxon>Donghicola</taxon>
    </lineage>
</organism>
<dbReference type="InterPro" id="IPR011051">
    <property type="entry name" value="RmlC_Cupin_sf"/>
</dbReference>
<dbReference type="PANTHER" id="PTHR13903">
    <property type="entry name" value="PIRIN-RELATED"/>
    <property type="match status" value="1"/>
</dbReference>
<protein>
    <submittedName>
        <fullName evidence="5">Pirin family protein</fullName>
    </submittedName>
</protein>
<evidence type="ECO:0000259" key="4">
    <source>
        <dbReference type="Pfam" id="PF05726"/>
    </source>
</evidence>
<evidence type="ECO:0000313" key="6">
    <source>
        <dbReference type="Proteomes" id="UP000523601"/>
    </source>
</evidence>
<evidence type="ECO:0000256" key="1">
    <source>
        <dbReference type="ARBA" id="ARBA00008416"/>
    </source>
</evidence>
<dbReference type="Proteomes" id="UP000523601">
    <property type="component" value="Unassembled WGS sequence"/>
</dbReference>